<dbReference type="InterPro" id="IPR003961">
    <property type="entry name" value="FN3_dom"/>
</dbReference>
<dbReference type="WBParaSite" id="nRc.2.0.1.t15436-RA">
    <property type="protein sequence ID" value="nRc.2.0.1.t15436-RA"/>
    <property type="gene ID" value="nRc.2.0.1.g15436"/>
</dbReference>
<dbReference type="SUPFAM" id="SSF49265">
    <property type="entry name" value="Fibronectin type III"/>
    <property type="match status" value="1"/>
</dbReference>
<dbReference type="AlphaFoldDB" id="A0A915IN88"/>
<reference evidence="3" key="1">
    <citation type="submission" date="2022-11" db="UniProtKB">
        <authorList>
            <consortium name="WormBaseParasite"/>
        </authorList>
    </citation>
    <scope>IDENTIFICATION</scope>
</reference>
<keyword evidence="1" id="KW-0732">Signal</keyword>
<dbReference type="InterPro" id="IPR013783">
    <property type="entry name" value="Ig-like_fold"/>
</dbReference>
<accession>A0A915IN88</accession>
<dbReference type="Gene3D" id="2.60.40.10">
    <property type="entry name" value="Immunoglobulins"/>
    <property type="match status" value="1"/>
</dbReference>
<evidence type="ECO:0000313" key="2">
    <source>
        <dbReference type="Proteomes" id="UP000887565"/>
    </source>
</evidence>
<feature type="chain" id="PRO_5037309671" evidence="1">
    <location>
        <begin position="24"/>
        <end position="132"/>
    </location>
</feature>
<proteinExistence type="predicted"/>
<sequence>MGDIRRLMFLCLILFIVKNPMFGKNVENTSQTPPLEASIEKLEIGHDHLNVTWKPGKFDKSSKQPSGEKFYVKYRIQGEEEWMIMKNTTNATGFMISIYGLKPATTYEIVSVSDHVGLPVASKSLVFTTAGR</sequence>
<organism evidence="2 3">
    <name type="scientific">Romanomermis culicivorax</name>
    <name type="common">Nematode worm</name>
    <dbReference type="NCBI Taxonomy" id="13658"/>
    <lineage>
        <taxon>Eukaryota</taxon>
        <taxon>Metazoa</taxon>
        <taxon>Ecdysozoa</taxon>
        <taxon>Nematoda</taxon>
        <taxon>Enoplea</taxon>
        <taxon>Dorylaimia</taxon>
        <taxon>Mermithida</taxon>
        <taxon>Mermithoidea</taxon>
        <taxon>Mermithidae</taxon>
        <taxon>Romanomermis</taxon>
    </lineage>
</organism>
<evidence type="ECO:0000313" key="3">
    <source>
        <dbReference type="WBParaSite" id="nRc.2.0.1.t15436-RA"/>
    </source>
</evidence>
<feature type="signal peptide" evidence="1">
    <location>
        <begin position="1"/>
        <end position="23"/>
    </location>
</feature>
<dbReference type="CDD" id="cd00063">
    <property type="entry name" value="FN3"/>
    <property type="match status" value="1"/>
</dbReference>
<evidence type="ECO:0000256" key="1">
    <source>
        <dbReference type="SAM" id="SignalP"/>
    </source>
</evidence>
<name>A0A915IN88_ROMCU</name>
<protein>
    <submittedName>
        <fullName evidence="3">Fibronectin type-III domain-containing protein</fullName>
    </submittedName>
</protein>
<dbReference type="Proteomes" id="UP000887565">
    <property type="component" value="Unplaced"/>
</dbReference>
<keyword evidence="2" id="KW-1185">Reference proteome</keyword>
<dbReference type="InterPro" id="IPR036116">
    <property type="entry name" value="FN3_sf"/>
</dbReference>